<dbReference type="AlphaFoldDB" id="A0A9P8DFZ5"/>
<dbReference type="GeneID" id="68314658"/>
<sequence>MIPESSITADYALASQERDRLILREDFISDDKVPSSRDPSTVLRNHSKLTREDKLALIEHAQEYAWVLVHQRGQASANSKKLLKRFHAKIFLHWSTAQKRNRYPSHIPRLSTGVPVGSLKKTFSNDAAKDATRKCDEPAYLRLFVNENAESIEWTWHNGQGLAFTPEPIEFEPGLTVTQAKINAIHNYDDHERQRVSSYNIQRITCATRRILVKWAAGGSKIPPKVKPEDRDSKIQPLVVASDLAYSMAIEYSQIVKDMNGESYVGTGDPDSN</sequence>
<dbReference type="EMBL" id="JAHBCI010000005">
    <property type="protein sequence ID" value="KAG9501118.1"/>
    <property type="molecule type" value="Genomic_DNA"/>
</dbReference>
<name>A0A9P8DFZ5_9HYPO</name>
<comment type="caution">
    <text evidence="1">The sequence shown here is derived from an EMBL/GenBank/DDBJ whole genome shotgun (WGS) entry which is preliminary data.</text>
</comment>
<dbReference type="Proteomes" id="UP000827133">
    <property type="component" value="Unassembled WGS sequence"/>
</dbReference>
<dbReference type="RefSeq" id="XP_044680118.1">
    <property type="nucleotide sequence ID" value="XM_044824461.1"/>
</dbReference>
<reference evidence="1" key="1">
    <citation type="journal article" date="2021" name="Mol. Plant Microbe Interact.">
        <title>Telomere to telomere genome assembly of Fusarium musae F31, causal agent of crown rot disease of banana.</title>
        <authorList>
            <person name="Degradi L."/>
            <person name="Tava V."/>
            <person name="Kunova A."/>
            <person name="Cortesi P."/>
            <person name="Saracchi M."/>
            <person name="Pasquali M."/>
        </authorList>
    </citation>
    <scope>NUCLEOTIDE SEQUENCE</scope>
    <source>
        <strain evidence="1">F31</strain>
    </source>
</reference>
<evidence type="ECO:0000313" key="1">
    <source>
        <dbReference type="EMBL" id="KAG9501118.1"/>
    </source>
</evidence>
<keyword evidence="2" id="KW-1185">Reference proteome</keyword>
<organism evidence="1 2">
    <name type="scientific">Fusarium musae</name>
    <dbReference type="NCBI Taxonomy" id="1042133"/>
    <lineage>
        <taxon>Eukaryota</taxon>
        <taxon>Fungi</taxon>
        <taxon>Dikarya</taxon>
        <taxon>Ascomycota</taxon>
        <taxon>Pezizomycotina</taxon>
        <taxon>Sordariomycetes</taxon>
        <taxon>Hypocreomycetidae</taxon>
        <taxon>Hypocreales</taxon>
        <taxon>Nectriaceae</taxon>
        <taxon>Fusarium</taxon>
    </lineage>
</organism>
<dbReference type="KEGG" id="fmu:J7337_006802"/>
<gene>
    <name evidence="1" type="ORF">J7337_006802</name>
</gene>
<protein>
    <submittedName>
        <fullName evidence="1">Uncharacterized protein</fullName>
    </submittedName>
</protein>
<accession>A0A9P8DFZ5</accession>
<evidence type="ECO:0000313" key="2">
    <source>
        <dbReference type="Proteomes" id="UP000827133"/>
    </source>
</evidence>
<proteinExistence type="predicted"/>